<reference evidence="2" key="1">
    <citation type="submission" date="2012-11" db="EMBL/GenBank/DDBJ databases">
        <authorList>
            <person name="Lucero-Rivera Y.E."/>
            <person name="Tovar-Ramirez D."/>
        </authorList>
    </citation>
    <scope>NUCLEOTIDE SEQUENCE [LARGE SCALE GENOMIC DNA]</scope>
    <source>
        <strain evidence="2">Araruama</strain>
    </source>
</reference>
<dbReference type="Gene3D" id="2.40.160.100">
    <property type="match status" value="1"/>
</dbReference>
<accession>A0A1V1NSN1</accession>
<organism evidence="1 2">
    <name type="scientific">Candidatus Magnetoglobus multicellularis str. Araruama</name>
    <dbReference type="NCBI Taxonomy" id="890399"/>
    <lineage>
        <taxon>Bacteria</taxon>
        <taxon>Pseudomonadati</taxon>
        <taxon>Thermodesulfobacteriota</taxon>
        <taxon>Desulfobacteria</taxon>
        <taxon>Desulfobacterales</taxon>
        <taxon>Desulfobacteraceae</taxon>
        <taxon>Candidatus Magnetoglobus</taxon>
    </lineage>
</organism>
<protein>
    <recommendedName>
        <fullName evidence="3">Porin domain-containing protein</fullName>
    </recommendedName>
</protein>
<dbReference type="AlphaFoldDB" id="A0A1V1NSN1"/>
<sequence length="304" mass="34202">MNHWVWTETAAGLTYHGKSPSCKWMIGWYRGDENTKSNSTDNNYFVLKASGPLSPELELGLFMVYEHAGAEETSVYEPKSLTPTEFEIDKDKYDRKIYYLGTTLALDSQPFTGKFEIIYQGGDISFIDDDIDDLERGAMLIHMDMGFQVNQQLKVGVNSLYVSGDDNPNDQDANNFDAIDVDVKVGMMLFKNHLVSSCDRFVSDAPYILDKGLMHHALTADYKLNKKHSFFTAIRRLALTKDIADESDLGMELDFKYAYKFNKYVKLRLESACLLPGGASDLMTADGQDADTNVTVAAGIQFKF</sequence>
<gene>
    <name evidence="1" type="ORF">OMM_14021</name>
</gene>
<dbReference type="InterPro" id="IPR053728">
    <property type="entry name" value="Alginate_Permeability_Chnl"/>
</dbReference>
<dbReference type="EMBL" id="ATBP01002682">
    <property type="protein sequence ID" value="ETR65585.1"/>
    <property type="molecule type" value="Genomic_DNA"/>
</dbReference>
<proteinExistence type="predicted"/>
<evidence type="ECO:0000313" key="2">
    <source>
        <dbReference type="Proteomes" id="UP000189670"/>
    </source>
</evidence>
<evidence type="ECO:0008006" key="3">
    <source>
        <dbReference type="Google" id="ProtNLM"/>
    </source>
</evidence>
<dbReference type="Proteomes" id="UP000189670">
    <property type="component" value="Unassembled WGS sequence"/>
</dbReference>
<comment type="caution">
    <text evidence="1">The sequence shown here is derived from an EMBL/GenBank/DDBJ whole genome shotgun (WGS) entry which is preliminary data.</text>
</comment>
<evidence type="ECO:0000313" key="1">
    <source>
        <dbReference type="EMBL" id="ETR65585.1"/>
    </source>
</evidence>
<name>A0A1V1NSN1_9BACT</name>